<evidence type="ECO:0000313" key="9">
    <source>
        <dbReference type="EMBL" id="PQM32289.1"/>
    </source>
</evidence>
<dbReference type="InterPro" id="IPR013154">
    <property type="entry name" value="ADH-like_N"/>
</dbReference>
<dbReference type="GO" id="GO:0016491">
    <property type="term" value="F:oxidoreductase activity"/>
    <property type="evidence" value="ECO:0007669"/>
    <property type="project" value="UniProtKB-KW"/>
</dbReference>
<reference evidence="9 10" key="1">
    <citation type="journal article" date="2015" name="MBio">
        <title>Genome sequence of the Drosophila melanogaster male-killing Spiroplasma strain MSRO endosymbiont.</title>
        <authorList>
            <person name="Paredes J.C."/>
            <person name="Herren J.K."/>
            <person name="Schupfer F."/>
            <person name="Marin R."/>
            <person name="Claverol S."/>
            <person name="Kuo C.H."/>
            <person name="Lemaitre B."/>
            <person name="Beven L."/>
        </authorList>
    </citation>
    <scope>NUCLEOTIDE SEQUENCE [LARGE SCALE GENOMIC DNA]</scope>
    <source>
        <strain evidence="9 10">MSRO</strain>
    </source>
</reference>
<protein>
    <submittedName>
        <fullName evidence="9">Putative formaldehyde dehydrogenase AdhA</fullName>
        <ecNumber evidence="9">1.1.1.-</ecNumber>
    </submittedName>
</protein>
<accession>A0A2P6FFQ7</accession>
<evidence type="ECO:0000256" key="4">
    <source>
        <dbReference type="ARBA" id="ARBA00022833"/>
    </source>
</evidence>
<feature type="domain" description="Alcohol dehydrogenase-like C-terminal" evidence="7">
    <location>
        <begin position="177"/>
        <end position="281"/>
    </location>
</feature>
<evidence type="ECO:0000256" key="3">
    <source>
        <dbReference type="ARBA" id="ARBA00022723"/>
    </source>
</evidence>
<proteinExistence type="inferred from homology"/>
<dbReference type="InterPro" id="IPR011032">
    <property type="entry name" value="GroES-like_sf"/>
</dbReference>
<evidence type="ECO:0000259" key="7">
    <source>
        <dbReference type="Pfam" id="PF00107"/>
    </source>
</evidence>
<dbReference type="InterPro" id="IPR002328">
    <property type="entry name" value="ADH_Zn_CS"/>
</dbReference>
<dbReference type="Pfam" id="PF00107">
    <property type="entry name" value="ADH_zinc_N"/>
    <property type="match status" value="1"/>
</dbReference>
<keyword evidence="5 9" id="KW-0560">Oxidoreductase</keyword>
<keyword evidence="4 6" id="KW-0862">Zinc</keyword>
<dbReference type="PANTHER" id="PTHR42813">
    <property type="entry name" value="ZINC-TYPE ALCOHOL DEHYDROGENASE-LIKE"/>
    <property type="match status" value="1"/>
</dbReference>
<name>A0A2P6FFQ7_9MOLU</name>
<dbReference type="SUPFAM" id="SSF51735">
    <property type="entry name" value="NAD(P)-binding Rossmann-fold domains"/>
    <property type="match status" value="1"/>
</dbReference>
<comment type="caution">
    <text evidence="9">The sequence shown here is derived from an EMBL/GenBank/DDBJ whole genome shotgun (WGS) entry which is preliminary data.</text>
</comment>
<dbReference type="GO" id="GO:0008270">
    <property type="term" value="F:zinc ion binding"/>
    <property type="evidence" value="ECO:0007669"/>
    <property type="project" value="InterPro"/>
</dbReference>
<gene>
    <name evidence="9" type="primary">adhA</name>
    <name evidence="9" type="ORF">SMSRO_SF021950</name>
</gene>
<dbReference type="STRING" id="2138.SMSRO_v1c19920"/>
<dbReference type="InterPro" id="IPR013149">
    <property type="entry name" value="ADH-like_C"/>
</dbReference>
<evidence type="ECO:0000256" key="5">
    <source>
        <dbReference type="ARBA" id="ARBA00023002"/>
    </source>
</evidence>
<comment type="similarity">
    <text evidence="2 6">Belongs to the zinc-containing alcohol dehydrogenase family.</text>
</comment>
<dbReference type="EC" id="1.1.1.-" evidence="9"/>
<dbReference type="Gene3D" id="3.90.180.10">
    <property type="entry name" value="Medium-chain alcohol dehydrogenases, catalytic domain"/>
    <property type="match status" value="1"/>
</dbReference>
<keyword evidence="10" id="KW-1185">Reference proteome</keyword>
<keyword evidence="3 6" id="KW-0479">Metal-binding</keyword>
<dbReference type="PROSITE" id="PS00059">
    <property type="entry name" value="ADH_ZINC"/>
    <property type="match status" value="1"/>
</dbReference>
<comment type="cofactor">
    <cofactor evidence="1 6">
        <name>Zn(2+)</name>
        <dbReference type="ChEBI" id="CHEBI:29105"/>
    </cofactor>
</comment>
<dbReference type="InterPro" id="IPR036291">
    <property type="entry name" value="NAD(P)-bd_dom_sf"/>
</dbReference>
<sequence length="333" mass="37166">MKALIFKGKNKIEWTETTEPVIVEPTDIIVKIEGFTFSHAYYRPYLGQDDSVALNTIMGHEGVGIVTAVGGSVINLRVGDRVAIGCITHCNICQWCLRKAFAKCVNGGFILGTKINGTHAEYVRIPYGDNSVIKISSTIKLADALMLSDVLPTAYENVIKKVDFQNINNIAIIGDGPIGLAVLLLINKYHKEVDVYGHHSRKLDYFEKLGAHKGYDSTKTSLNIKYDLVIECVGHDRGTFEQAQQMVNFNGTIITIGVFNKSVVFNLQQLWYQNITVHTGILNVYTLDELVTKIEAKEISPMQLVTKAFNKNQVLQAYEAFMDKDIFKVVVKL</sequence>
<dbReference type="RefSeq" id="WP_040094304.1">
    <property type="nucleotide sequence ID" value="NZ_CM020866.1"/>
</dbReference>
<dbReference type="PANTHER" id="PTHR42813:SF4">
    <property type="entry name" value="NADP-DEPENDENT ISOPROPANOL DEHYDROGENASE"/>
    <property type="match status" value="1"/>
</dbReference>
<evidence type="ECO:0000256" key="6">
    <source>
        <dbReference type="RuleBase" id="RU361277"/>
    </source>
</evidence>
<evidence type="ECO:0000259" key="8">
    <source>
        <dbReference type="Pfam" id="PF08240"/>
    </source>
</evidence>
<dbReference type="OrthoDB" id="9769198at2"/>
<evidence type="ECO:0000313" key="10">
    <source>
        <dbReference type="Proteomes" id="UP000031565"/>
    </source>
</evidence>
<organism evidence="9 10">
    <name type="scientific">Spiroplasma poulsonii</name>
    <dbReference type="NCBI Taxonomy" id="2138"/>
    <lineage>
        <taxon>Bacteria</taxon>
        <taxon>Bacillati</taxon>
        <taxon>Mycoplasmatota</taxon>
        <taxon>Mollicutes</taxon>
        <taxon>Entomoplasmatales</taxon>
        <taxon>Spiroplasmataceae</taxon>
        <taxon>Spiroplasma</taxon>
    </lineage>
</organism>
<evidence type="ECO:0000256" key="1">
    <source>
        <dbReference type="ARBA" id="ARBA00001947"/>
    </source>
</evidence>
<evidence type="ECO:0000256" key="2">
    <source>
        <dbReference type="ARBA" id="ARBA00008072"/>
    </source>
</evidence>
<dbReference type="AlphaFoldDB" id="A0A2P6FFQ7"/>
<dbReference type="Proteomes" id="UP000031565">
    <property type="component" value="Unassembled WGS sequence"/>
</dbReference>
<feature type="domain" description="Alcohol dehydrogenase-like N-terminal" evidence="8">
    <location>
        <begin position="25"/>
        <end position="134"/>
    </location>
</feature>
<dbReference type="EMBL" id="JTLV02000001">
    <property type="protein sequence ID" value="PQM32289.1"/>
    <property type="molecule type" value="Genomic_DNA"/>
</dbReference>
<dbReference type="SUPFAM" id="SSF50129">
    <property type="entry name" value="GroES-like"/>
    <property type="match status" value="1"/>
</dbReference>
<dbReference type="Pfam" id="PF08240">
    <property type="entry name" value="ADH_N"/>
    <property type="match status" value="1"/>
</dbReference>